<dbReference type="GO" id="GO:0003677">
    <property type="term" value="F:DNA binding"/>
    <property type="evidence" value="ECO:0007669"/>
    <property type="project" value="InterPro"/>
</dbReference>
<evidence type="ECO:0000313" key="3">
    <source>
        <dbReference type="Proteomes" id="UP000184112"/>
    </source>
</evidence>
<organism evidence="2 3">
    <name type="scientific">Flavobacterium johnsoniae</name>
    <name type="common">Cytophaga johnsonae</name>
    <dbReference type="NCBI Taxonomy" id="986"/>
    <lineage>
        <taxon>Bacteria</taxon>
        <taxon>Pseudomonadati</taxon>
        <taxon>Bacteroidota</taxon>
        <taxon>Flavobacteriia</taxon>
        <taxon>Flavobacteriales</taxon>
        <taxon>Flavobacteriaceae</taxon>
        <taxon>Flavobacterium</taxon>
    </lineage>
</organism>
<dbReference type="Pfam" id="PF12728">
    <property type="entry name" value="HTH_17"/>
    <property type="match status" value="1"/>
</dbReference>
<dbReference type="AlphaFoldDB" id="A0A1M5W0A6"/>
<dbReference type="EMBL" id="FQWH01000021">
    <property type="protein sequence ID" value="SHH80603.1"/>
    <property type="molecule type" value="Genomic_DNA"/>
</dbReference>
<sequence length="190" mass="21869">MSSKIEITRICEFCKNEFTARTTKTLYCSLKCSSRAYKARVRQAKIDKSENETKQVKNVNLEAIKAKDYIDVNLASNLLGISKRTIYRLIARGELDIAKFGRRTIIRRCDLDSFFSTPLDQALLRPVQEFPGIENCYNIMQIQQKFKISAGALYTLIQRHGLAKYSIGKFNYVAKRDIDIIFNAGDYEKD</sequence>
<dbReference type="NCBIfam" id="TIGR01764">
    <property type="entry name" value="excise"/>
    <property type="match status" value="1"/>
</dbReference>
<protein>
    <submittedName>
        <fullName evidence="2">DNA binding domain-containing protein, excisionase family</fullName>
    </submittedName>
</protein>
<dbReference type="RefSeq" id="WP_073411806.1">
    <property type="nucleotide sequence ID" value="NZ_FQWH01000021.1"/>
</dbReference>
<gene>
    <name evidence="2" type="ORF">SAMN05444388_12134</name>
</gene>
<dbReference type="Proteomes" id="UP000184112">
    <property type="component" value="Unassembled WGS sequence"/>
</dbReference>
<dbReference type="InterPro" id="IPR041657">
    <property type="entry name" value="HTH_17"/>
</dbReference>
<accession>A0A1M5W0A6</accession>
<proteinExistence type="predicted"/>
<evidence type="ECO:0000313" key="2">
    <source>
        <dbReference type="EMBL" id="SHH80603.1"/>
    </source>
</evidence>
<name>A0A1M5W0A6_FLAJO</name>
<reference evidence="2 3" key="1">
    <citation type="submission" date="2016-11" db="EMBL/GenBank/DDBJ databases">
        <authorList>
            <person name="Jaros S."/>
            <person name="Januszkiewicz K."/>
            <person name="Wedrychowicz H."/>
        </authorList>
    </citation>
    <scope>NUCLEOTIDE SEQUENCE [LARGE SCALE GENOMIC DNA]</scope>
    <source>
        <strain evidence="2 3">DSM 6792</strain>
    </source>
</reference>
<feature type="domain" description="Helix-turn-helix" evidence="1">
    <location>
        <begin position="73"/>
        <end position="115"/>
    </location>
</feature>
<dbReference type="InterPro" id="IPR010093">
    <property type="entry name" value="SinI_DNA-bd"/>
</dbReference>
<evidence type="ECO:0000259" key="1">
    <source>
        <dbReference type="Pfam" id="PF12728"/>
    </source>
</evidence>